<feature type="disulfide bond" evidence="4">
    <location>
        <begin position="913"/>
        <end position="930"/>
    </location>
</feature>
<evidence type="ECO:0000313" key="6">
    <source>
        <dbReference type="EnsemblMetazoa" id="AFAF019524-PA"/>
    </source>
</evidence>
<dbReference type="AlphaFoldDB" id="A0A182QYN4"/>
<feature type="repeat" description="ANK" evidence="3">
    <location>
        <begin position="716"/>
        <end position="751"/>
    </location>
</feature>
<protein>
    <recommendedName>
        <fullName evidence="5">EGF-like domain-containing protein</fullName>
    </recommendedName>
</protein>
<dbReference type="InterPro" id="IPR002110">
    <property type="entry name" value="Ankyrin_rpt"/>
</dbReference>
<evidence type="ECO:0000256" key="3">
    <source>
        <dbReference type="PROSITE-ProRule" id="PRU00023"/>
    </source>
</evidence>
<evidence type="ECO:0000259" key="5">
    <source>
        <dbReference type="PROSITE" id="PS50026"/>
    </source>
</evidence>
<dbReference type="Gene3D" id="2.10.25.10">
    <property type="entry name" value="Laminin"/>
    <property type="match status" value="1"/>
</dbReference>
<reference evidence="7" key="1">
    <citation type="submission" date="2014-01" db="EMBL/GenBank/DDBJ databases">
        <title>The Genome Sequence of Anopheles farauti FAR1 (V2).</title>
        <authorList>
            <consortium name="The Broad Institute Genomics Platform"/>
            <person name="Neafsey D.E."/>
            <person name="Besansky N."/>
            <person name="Howell P."/>
            <person name="Walton C."/>
            <person name="Young S.K."/>
            <person name="Zeng Q."/>
            <person name="Gargeya S."/>
            <person name="Fitzgerald M."/>
            <person name="Haas B."/>
            <person name="Abouelleil A."/>
            <person name="Allen A.W."/>
            <person name="Alvarado L."/>
            <person name="Arachchi H.M."/>
            <person name="Berlin A.M."/>
            <person name="Chapman S.B."/>
            <person name="Gainer-Dewar J."/>
            <person name="Goldberg J."/>
            <person name="Griggs A."/>
            <person name="Gujja S."/>
            <person name="Hansen M."/>
            <person name="Howarth C."/>
            <person name="Imamovic A."/>
            <person name="Ireland A."/>
            <person name="Larimer J."/>
            <person name="McCowan C."/>
            <person name="Murphy C."/>
            <person name="Pearson M."/>
            <person name="Poon T.W."/>
            <person name="Priest M."/>
            <person name="Roberts A."/>
            <person name="Saif S."/>
            <person name="Shea T."/>
            <person name="Sisk P."/>
            <person name="Sykes S."/>
            <person name="Wortman J."/>
            <person name="Nusbaum C."/>
            <person name="Birren B."/>
        </authorList>
    </citation>
    <scope>NUCLEOTIDE SEQUENCE [LARGE SCALE GENOMIC DNA]</scope>
    <source>
        <strain evidence="7">FAR1</strain>
    </source>
</reference>
<dbReference type="EMBL" id="AXCN02000980">
    <property type="status" value="NOT_ANNOTATED_CDS"/>
    <property type="molecule type" value="Genomic_DNA"/>
</dbReference>
<dbReference type="InterPro" id="IPR000742">
    <property type="entry name" value="EGF"/>
</dbReference>
<dbReference type="InterPro" id="IPR036770">
    <property type="entry name" value="Ankyrin_rpt-contain_sf"/>
</dbReference>
<proteinExistence type="predicted"/>
<dbReference type="EnsemblMetazoa" id="AFAF019524-RA">
    <property type="protein sequence ID" value="AFAF019524-PA"/>
    <property type="gene ID" value="AFAF019524"/>
</dbReference>
<name>A0A182QYN4_9DIPT</name>
<dbReference type="PROSITE" id="PS50088">
    <property type="entry name" value="ANK_REPEAT"/>
    <property type="match status" value="3"/>
</dbReference>
<feature type="repeat" description="ANK" evidence="3">
    <location>
        <begin position="793"/>
        <end position="825"/>
    </location>
</feature>
<dbReference type="Gene3D" id="1.25.40.20">
    <property type="entry name" value="Ankyrin repeat-containing domain"/>
    <property type="match status" value="4"/>
</dbReference>
<organism evidence="6 7">
    <name type="scientific">Anopheles farauti</name>
    <dbReference type="NCBI Taxonomy" id="69004"/>
    <lineage>
        <taxon>Eukaryota</taxon>
        <taxon>Metazoa</taxon>
        <taxon>Ecdysozoa</taxon>
        <taxon>Arthropoda</taxon>
        <taxon>Hexapoda</taxon>
        <taxon>Insecta</taxon>
        <taxon>Pterygota</taxon>
        <taxon>Neoptera</taxon>
        <taxon>Endopterygota</taxon>
        <taxon>Diptera</taxon>
        <taxon>Nematocera</taxon>
        <taxon>Culicoidea</taxon>
        <taxon>Culicidae</taxon>
        <taxon>Anophelinae</taxon>
        <taxon>Anopheles</taxon>
    </lineage>
</organism>
<dbReference type="Proteomes" id="UP000075886">
    <property type="component" value="Unassembled WGS sequence"/>
</dbReference>
<dbReference type="PROSITE" id="PS50297">
    <property type="entry name" value="ANK_REP_REGION"/>
    <property type="match status" value="1"/>
</dbReference>
<sequence>MDRGKLNKKNFVNSKLHWNAANDRPVEVKKCLEDGENPYRPNSDGLSPMHAAVAHNALHAARLLLDQYVSDLAIVREHMRDRFLWKVENNCATKRPILIAWSTEECNQVQQLASSCPTAIPFNVQVFVLLRFPLHGSRVYALDVTCVEKRSSIMSLINRLLDNGVLSFDKSDLRNDRLTYLQTACLYGHKNMIELLIAHGSQLSATGDGGGIPLMTACSTLKKNIIELLLTKYGNRFDPTVKDNQGRNAFHICLQKSNPGLVDYVLKEMIKYRTVAHGESESEAFNRIFPYEYFEYSYTSTWAFVRPPLKALCSNYVVQYRLNLTLKTGEVLAITDLLSRKVALDYCYEHIRLNPEILPLETCDRQNVLQHLFQHDQLEFIKELYINDPAVKTVFHTKGAFELLREALANRNITRLRFLLEHHADYLRSDPDALEEHAIGQTWFDRYYELKKNFDTTVATLKSEGQLLQDIRDEKNKNLLHQAVEWDDTNLIQLLLDGEFDLNRKDCDGNLPIFFVRSWPAFEMMYAKFPVDPTIANETGYNLLHHSCKVGSCNGEKILTKLLELGFDINQRTCDGNVPLSLASCCSVVRFLLQHDAKIELIDGDALAKTLHTKLHCAAWAILPKIAQLEWFGKMAHVYLPWMLGNQNRDFFTCSCGRNLEKHPEIRKTLFDSLYRHSPDKAAEFFREVSHRAINCCARWMLDYGYEIDLELRDQYGYTPLLGLLAYMEEENLDVVERLLRKGVNVNARDNRGRNALLAITSHFRSAQWYGHSLKTIELLLDYGADINAQDENGNTAMHHAFEETQLELAALLVARGADTKLLAVLITSTRGCELDQTQHGCRIDNGQCTCAFGCKSEFRYATKKECQDALKVRNQSEAYHSDAKLWSSLTVIELYYFEFQGRSSDICNRQPCMHGGACTQVSTMPQYKCRCEGTGYWGPRCNFLPMDQRIIE</sequence>
<keyword evidence="2 3" id="KW-0040">ANK repeat</keyword>
<dbReference type="SMART" id="SM00248">
    <property type="entry name" value="ANK"/>
    <property type="match status" value="10"/>
</dbReference>
<feature type="repeat" description="ANK" evidence="3">
    <location>
        <begin position="176"/>
        <end position="208"/>
    </location>
</feature>
<dbReference type="PANTHER" id="PTHR24123:SF33">
    <property type="entry name" value="PROTEIN HOS4"/>
    <property type="match status" value="1"/>
</dbReference>
<dbReference type="VEuPathDB" id="VectorBase:AFAF019524"/>
<dbReference type="SUPFAM" id="SSF48403">
    <property type="entry name" value="Ankyrin repeat"/>
    <property type="match status" value="2"/>
</dbReference>
<dbReference type="InterPro" id="IPR051165">
    <property type="entry name" value="Multifunctional_ANK_Repeat"/>
</dbReference>
<keyword evidence="1" id="KW-0677">Repeat</keyword>
<dbReference type="SUPFAM" id="SSF57196">
    <property type="entry name" value="EGF/Laminin"/>
    <property type="match status" value="1"/>
</dbReference>
<evidence type="ECO:0000256" key="1">
    <source>
        <dbReference type="ARBA" id="ARBA00022737"/>
    </source>
</evidence>
<dbReference type="PROSITE" id="PS50026">
    <property type="entry name" value="EGF_3"/>
    <property type="match status" value="1"/>
</dbReference>
<dbReference type="Pfam" id="PF12796">
    <property type="entry name" value="Ank_2"/>
    <property type="match status" value="2"/>
</dbReference>
<keyword evidence="4" id="KW-1015">Disulfide bond</keyword>
<evidence type="ECO:0000313" key="7">
    <source>
        <dbReference type="Proteomes" id="UP000075886"/>
    </source>
</evidence>
<feature type="domain" description="EGF-like" evidence="5">
    <location>
        <begin position="904"/>
        <end position="943"/>
    </location>
</feature>
<keyword evidence="4" id="KW-0245">EGF-like domain</keyword>
<accession>A0A182QYN4</accession>
<reference evidence="6" key="2">
    <citation type="submission" date="2020-05" db="UniProtKB">
        <authorList>
            <consortium name="EnsemblMetazoa"/>
        </authorList>
    </citation>
    <scope>IDENTIFICATION</scope>
    <source>
        <strain evidence="6">FAR1</strain>
    </source>
</reference>
<keyword evidence="7" id="KW-1185">Reference proteome</keyword>
<dbReference type="PANTHER" id="PTHR24123">
    <property type="entry name" value="ANKYRIN REPEAT-CONTAINING"/>
    <property type="match status" value="1"/>
</dbReference>
<evidence type="ECO:0000256" key="2">
    <source>
        <dbReference type="ARBA" id="ARBA00023043"/>
    </source>
</evidence>
<evidence type="ECO:0000256" key="4">
    <source>
        <dbReference type="PROSITE-ProRule" id="PRU00076"/>
    </source>
</evidence>
<dbReference type="STRING" id="69004.A0A182QYN4"/>
<comment type="caution">
    <text evidence="4">Lacks conserved residue(s) required for the propagation of feature annotation.</text>
</comment>